<keyword evidence="1" id="KW-0812">Transmembrane</keyword>
<sequence length="71" mass="8258">MHAENQQRINKIQRIEYGKVIGISSVIFSVIPLIFPQFNLTMMTLACIFWATYMVCICFQIKELKQSSKTI</sequence>
<gene>
    <name evidence="2" type="ORF">CPter291_1383</name>
</gene>
<proteinExistence type="predicted"/>
<evidence type="ECO:0000313" key="3">
    <source>
        <dbReference type="Proteomes" id="UP000074914"/>
    </source>
</evidence>
<organism evidence="2 3">
    <name type="scientific">Collimonas pratensis</name>
    <dbReference type="NCBI Taxonomy" id="279113"/>
    <lineage>
        <taxon>Bacteria</taxon>
        <taxon>Pseudomonadati</taxon>
        <taxon>Pseudomonadota</taxon>
        <taxon>Betaproteobacteria</taxon>
        <taxon>Burkholderiales</taxon>
        <taxon>Oxalobacteraceae</taxon>
        <taxon>Collimonas</taxon>
    </lineage>
</organism>
<keyword evidence="1" id="KW-0472">Membrane</keyword>
<keyword evidence="1" id="KW-1133">Transmembrane helix</keyword>
<feature type="transmembrane region" description="Helical" evidence="1">
    <location>
        <begin position="17"/>
        <end position="35"/>
    </location>
</feature>
<evidence type="ECO:0000313" key="2">
    <source>
        <dbReference type="EMBL" id="AMP13657.1"/>
    </source>
</evidence>
<accession>A0ABM5Z480</accession>
<reference evidence="2 3" key="1">
    <citation type="submission" date="2015-11" db="EMBL/GenBank/DDBJ databases">
        <title>Exploring the genomic traits of fungus-feeding bacterial genus Collimonas.</title>
        <authorList>
            <person name="Song C."/>
            <person name="Schmidt R."/>
            <person name="de Jager V."/>
            <person name="Krzyzanowska D."/>
            <person name="Jongedijk E."/>
            <person name="Cankar K."/>
            <person name="Beekwilder J."/>
            <person name="van Veen A."/>
            <person name="de Boer W."/>
            <person name="van Veen J.A."/>
            <person name="Garbeva P."/>
        </authorList>
    </citation>
    <scope>NUCLEOTIDE SEQUENCE [LARGE SCALE GENOMIC DNA]</scope>
    <source>
        <strain evidence="2 3">Ter291</strain>
    </source>
</reference>
<protein>
    <submittedName>
        <fullName evidence="2">Membrane protein</fullName>
    </submittedName>
</protein>
<evidence type="ECO:0000256" key="1">
    <source>
        <dbReference type="SAM" id="Phobius"/>
    </source>
</evidence>
<dbReference type="EMBL" id="CP013236">
    <property type="protein sequence ID" value="AMP13657.1"/>
    <property type="molecule type" value="Genomic_DNA"/>
</dbReference>
<feature type="transmembrane region" description="Helical" evidence="1">
    <location>
        <begin position="41"/>
        <end position="61"/>
    </location>
</feature>
<keyword evidence="3" id="KW-1185">Reference proteome</keyword>
<name>A0ABM5Z480_9BURK</name>
<dbReference type="Proteomes" id="UP000074914">
    <property type="component" value="Chromosome"/>
</dbReference>